<gene>
    <name evidence="2" type="ORF">B0W47_16730</name>
    <name evidence="3" type="ORF">CDI09_08920</name>
</gene>
<reference evidence="3 5" key="2">
    <citation type="submission" date="2017-06" db="EMBL/GenBank/DDBJ databases">
        <title>A draft genome sequence of Komagataeibacter nataicola LMG 1536.</title>
        <authorList>
            <person name="Skraban J."/>
            <person name="Cleenwerck I."/>
            <person name="Vandamme P."/>
            <person name="Trcek J."/>
        </authorList>
    </citation>
    <scope>NUCLEOTIDE SEQUENCE [LARGE SCALE GENOMIC DNA]</scope>
    <source>
        <strain evidence="3 5">LMG 1536</strain>
    </source>
</reference>
<keyword evidence="1" id="KW-0812">Transmembrane</keyword>
<accession>A0A9N7CTV7</accession>
<keyword evidence="2" id="KW-0614">Plasmid</keyword>
<keyword evidence="1" id="KW-0472">Membrane</keyword>
<dbReference type="KEGG" id="kna:B0W47_16730"/>
<keyword evidence="5" id="KW-1185">Reference proteome</keyword>
<keyword evidence="1" id="KW-1133">Transmembrane helix</keyword>
<dbReference type="AlphaFoldDB" id="A0A9N7CTV7"/>
<dbReference type="Proteomes" id="UP000247512">
    <property type="component" value="Unassembled WGS sequence"/>
</dbReference>
<feature type="transmembrane region" description="Helical" evidence="1">
    <location>
        <begin position="12"/>
        <end position="32"/>
    </location>
</feature>
<evidence type="ECO:0000313" key="2">
    <source>
        <dbReference type="EMBL" id="AQU89226.1"/>
    </source>
</evidence>
<feature type="transmembrane region" description="Helical" evidence="1">
    <location>
        <begin position="39"/>
        <end position="57"/>
    </location>
</feature>
<dbReference type="Proteomes" id="UP000189683">
    <property type="component" value="Plasmid pKNA01"/>
</dbReference>
<dbReference type="EMBL" id="CP019876">
    <property type="protein sequence ID" value="AQU89226.1"/>
    <property type="molecule type" value="Genomic_DNA"/>
</dbReference>
<feature type="transmembrane region" description="Helical" evidence="1">
    <location>
        <begin position="63"/>
        <end position="88"/>
    </location>
</feature>
<evidence type="ECO:0000313" key="5">
    <source>
        <dbReference type="Proteomes" id="UP000247512"/>
    </source>
</evidence>
<dbReference type="EMBL" id="NIRT01000013">
    <property type="protein sequence ID" value="PYD66259.1"/>
    <property type="molecule type" value="Genomic_DNA"/>
</dbReference>
<evidence type="ECO:0000256" key="1">
    <source>
        <dbReference type="SAM" id="Phobius"/>
    </source>
</evidence>
<evidence type="ECO:0000313" key="4">
    <source>
        <dbReference type="Proteomes" id="UP000189683"/>
    </source>
</evidence>
<geneLocation type="plasmid" evidence="2">
    <name>pKNA01</name>
</geneLocation>
<organism evidence="2 4">
    <name type="scientific">Komagataeibacter nataicola</name>
    <dbReference type="NCBI Taxonomy" id="265960"/>
    <lineage>
        <taxon>Bacteria</taxon>
        <taxon>Pseudomonadati</taxon>
        <taxon>Pseudomonadota</taxon>
        <taxon>Alphaproteobacteria</taxon>
        <taxon>Acetobacterales</taxon>
        <taxon>Acetobacteraceae</taxon>
        <taxon>Komagataeibacter</taxon>
    </lineage>
</organism>
<evidence type="ECO:0000313" key="3">
    <source>
        <dbReference type="EMBL" id="PYD66259.1"/>
    </source>
</evidence>
<reference evidence="2 4" key="1">
    <citation type="submission" date="2017-02" db="EMBL/GenBank/DDBJ databases">
        <title>zhang.</title>
        <authorList>
            <person name="Zhang H."/>
        </authorList>
    </citation>
    <scope>NUCLEOTIDE SEQUENCE [LARGE SCALE GENOMIC DNA]</scope>
    <source>
        <strain evidence="2 4">RZS01</strain>
        <plasmid evidence="2">pKNA01</plasmid>
        <plasmid evidence="4">pkna01</plasmid>
    </source>
</reference>
<sequence length="99" mass="11724">MQPVPRVIDIGFIWKFIFILTGICFQTSFYPFPGKNRKTFGIFIYLFLDISKFPVFFRNLSLFFFISHIVILLHVMNLFFMLPGIITYNKGLHGLLMTY</sequence>
<geneLocation type="plasmid" evidence="4">
    <name>pkna01</name>
</geneLocation>
<name>A0A9N7CTV7_9PROT</name>
<proteinExistence type="predicted"/>
<protein>
    <submittedName>
        <fullName evidence="2">Uncharacterized protein</fullName>
    </submittedName>
</protein>